<name>A0A0E0CH34_9ORYZ</name>
<proteinExistence type="predicted"/>
<dbReference type="EnsemblPlants" id="OMERI02G07910.1">
    <property type="protein sequence ID" value="OMERI02G07910.1"/>
    <property type="gene ID" value="OMERI02G07910"/>
</dbReference>
<organism evidence="1">
    <name type="scientific">Oryza meridionalis</name>
    <dbReference type="NCBI Taxonomy" id="40149"/>
    <lineage>
        <taxon>Eukaryota</taxon>
        <taxon>Viridiplantae</taxon>
        <taxon>Streptophyta</taxon>
        <taxon>Embryophyta</taxon>
        <taxon>Tracheophyta</taxon>
        <taxon>Spermatophyta</taxon>
        <taxon>Magnoliopsida</taxon>
        <taxon>Liliopsida</taxon>
        <taxon>Poales</taxon>
        <taxon>Poaceae</taxon>
        <taxon>BOP clade</taxon>
        <taxon>Oryzoideae</taxon>
        <taxon>Oryzeae</taxon>
        <taxon>Oryzinae</taxon>
        <taxon>Oryza</taxon>
    </lineage>
</organism>
<keyword evidence="2" id="KW-1185">Reference proteome</keyword>
<protein>
    <submittedName>
        <fullName evidence="1">Uncharacterized protein</fullName>
    </submittedName>
</protein>
<dbReference type="AlphaFoldDB" id="A0A0E0CH34"/>
<evidence type="ECO:0000313" key="2">
    <source>
        <dbReference type="Proteomes" id="UP000008021"/>
    </source>
</evidence>
<sequence length="34" mass="4151">MVLLSWKEDDKTQDYQDQKPQFQTLIILPHLKYS</sequence>
<dbReference type="Proteomes" id="UP000008021">
    <property type="component" value="Chromosome 2"/>
</dbReference>
<dbReference type="HOGENOM" id="CLU_3377854_0_0_1"/>
<reference evidence="1" key="1">
    <citation type="submission" date="2015-04" db="UniProtKB">
        <authorList>
            <consortium name="EnsemblPlants"/>
        </authorList>
    </citation>
    <scope>IDENTIFICATION</scope>
</reference>
<evidence type="ECO:0000313" key="1">
    <source>
        <dbReference type="EnsemblPlants" id="OMERI02G07910.1"/>
    </source>
</evidence>
<accession>A0A0E0CH34</accession>
<reference evidence="1" key="2">
    <citation type="submission" date="2018-05" db="EMBL/GenBank/DDBJ databases">
        <title>OmerRS3 (Oryza meridionalis Reference Sequence Version 3).</title>
        <authorList>
            <person name="Zhang J."/>
            <person name="Kudrna D."/>
            <person name="Lee S."/>
            <person name="Talag J."/>
            <person name="Welchert J."/>
            <person name="Wing R.A."/>
        </authorList>
    </citation>
    <scope>NUCLEOTIDE SEQUENCE [LARGE SCALE GENOMIC DNA]</scope>
    <source>
        <strain evidence="1">cv. OR44</strain>
    </source>
</reference>
<dbReference type="Gramene" id="OMERI02G07910.1">
    <property type="protein sequence ID" value="OMERI02G07910.1"/>
    <property type="gene ID" value="OMERI02G07910"/>
</dbReference>